<evidence type="ECO:0000259" key="2">
    <source>
        <dbReference type="PROSITE" id="PS50093"/>
    </source>
</evidence>
<gene>
    <name evidence="3" type="ORF">SAMN06265371_10669</name>
</gene>
<reference evidence="3 4" key="1">
    <citation type="submission" date="2017-06" db="EMBL/GenBank/DDBJ databases">
        <authorList>
            <person name="Kim H.J."/>
            <person name="Triplett B.A."/>
        </authorList>
    </citation>
    <scope>NUCLEOTIDE SEQUENCE [LARGE SCALE GENOMIC DNA]</scope>
    <source>
        <strain evidence="3 4">DSM 29150</strain>
    </source>
</reference>
<feature type="signal peptide" evidence="1">
    <location>
        <begin position="1"/>
        <end position="22"/>
    </location>
</feature>
<accession>A0A238XIK1</accession>
<keyword evidence="4" id="KW-1185">Reference proteome</keyword>
<dbReference type="EMBL" id="FZNT01000006">
    <property type="protein sequence ID" value="SNR58532.1"/>
    <property type="molecule type" value="Genomic_DNA"/>
</dbReference>
<feature type="chain" id="PRO_5013348563" evidence="1">
    <location>
        <begin position="23"/>
        <end position="1176"/>
    </location>
</feature>
<dbReference type="Pfam" id="PF18911">
    <property type="entry name" value="PKD_4"/>
    <property type="match status" value="1"/>
</dbReference>
<dbReference type="Proteomes" id="UP000198384">
    <property type="component" value="Unassembled WGS sequence"/>
</dbReference>
<dbReference type="SUPFAM" id="SSF75011">
    <property type="entry name" value="3-carboxy-cis,cis-mucoante lactonizing enzyme"/>
    <property type="match status" value="1"/>
</dbReference>
<dbReference type="AlphaFoldDB" id="A0A238XIK1"/>
<dbReference type="Pfam" id="PF13585">
    <property type="entry name" value="CHU_C"/>
    <property type="match status" value="1"/>
</dbReference>
<dbReference type="OrthoDB" id="9765926at2"/>
<dbReference type="PROSITE" id="PS50093">
    <property type="entry name" value="PKD"/>
    <property type="match status" value="1"/>
</dbReference>
<evidence type="ECO:0000256" key="1">
    <source>
        <dbReference type="SAM" id="SignalP"/>
    </source>
</evidence>
<dbReference type="SUPFAM" id="SSF49299">
    <property type="entry name" value="PKD domain"/>
    <property type="match status" value="1"/>
</dbReference>
<proteinExistence type="predicted"/>
<keyword evidence="1" id="KW-0732">Signal</keyword>
<dbReference type="InterPro" id="IPR000601">
    <property type="entry name" value="PKD_dom"/>
</dbReference>
<dbReference type="CDD" id="cd00146">
    <property type="entry name" value="PKD"/>
    <property type="match status" value="1"/>
</dbReference>
<feature type="domain" description="PKD" evidence="2">
    <location>
        <begin position="401"/>
        <end position="463"/>
    </location>
</feature>
<sequence>MKRLLILLLFILPTISFSQKEAAIWYFGQYAGLDFNSGTPVVLTNGQIDTYEGCATISDKMGNLLFYTDGVTVWDRNHNIMPNGRRLLGDTSSTQSAIIIPRPNNTDQYYIFTVDDNPTGLTSNGINYSTVNLTLNGGMGDVVTSEKNIPVIAPAFEKITAIKHANSNSYWVITFIRDQFYAWLVDASGVNLTPITSSVSNSEGSIGYLKITPDGSKIACANYSSTQSFRLFDFNPTTGTVSNEMQLTLDESDDIPYGVEFSPSSEKLYVETDKNNAQGRTPPSKIIQYDLLSANISNSRVLIHTSMVNTRGALQLAIDGKIYRACSISLGITQVGTPYLGVINNPEADGIACNYVHDAIDISNGDSFRNAVEGLPPFIASFFVEPSITATDVCFGTPTEFFLNSSTTPSSILWDFGDPSTGSDNTSTDLNPTHLFSSAGIFTITATVTIGSTTSNLSIDVTIYDAPIVNSPVTLIQCDDDLNGIVDFNLEEANSLISANYLNETITYYTDSLAAVNADTTFLITNPTAFSNATTSTVWASVENTSFCKAVAEVILEVTNTDIPDDLMLNFYECDILNGIATFDFSAATNQVLNALLPETGFAISYYETIADALAEQNAIDETNYTNTTPNTQQIVVRADDINNSCFGLGFHVTLNVEAIPQFDLATTISFCENETPKTISVENPLATYTYLWVDENGILVGTTSSININTMGLYTVTATGLSGITCFNSKSTQVTFTQTPIVNSPVSLIQCDDDLDGIVNFNLEEANNLISANYLTETITYYTDSLAAINADTTFLIANPTAFSNATTSTVWASVENTTSCKAVAEVNLEVSVTDIPDDLMLNFYECDILNGIATFDFSAATNQVLNALLPQTGFTITYYETIEDALAEQNAIDETNYTNTTPNTQQIVVRADDINNSCFGLGFHVTLNVQAIPQFDLASNTTICFSSSNTTIRIENPQGTYEYSWVNEAGNVIGNTPEISITEPDLYTVTATIVNGNACAQTKAVQVDEQPVGILPNFGIDNIEIIDNSTNNTITVLTLNLPISNYEYALDNGDFQTNNVFENVTSGKHLVKIRDLENCLEASVKVSVISIPNFFTPNNDGYNDTWHVTGIEFQPTSNVYIFDRFGKLIAILDPLGPGWNGIYKGNPLPSTDYWYRVELEDGRVLKGHFSLVRQ</sequence>
<evidence type="ECO:0000313" key="3">
    <source>
        <dbReference type="EMBL" id="SNR58532.1"/>
    </source>
</evidence>
<protein>
    <submittedName>
        <fullName evidence="3">Gliding motility-associated C-terminal domain-containing protein</fullName>
    </submittedName>
</protein>
<dbReference type="InterPro" id="IPR035986">
    <property type="entry name" value="PKD_dom_sf"/>
</dbReference>
<dbReference type="InterPro" id="IPR026341">
    <property type="entry name" value="T9SS_type_B"/>
</dbReference>
<dbReference type="RefSeq" id="WP_089381832.1">
    <property type="nucleotide sequence ID" value="NZ_FZNT01000006.1"/>
</dbReference>
<dbReference type="Gene3D" id="2.60.40.10">
    <property type="entry name" value="Immunoglobulins"/>
    <property type="match status" value="1"/>
</dbReference>
<dbReference type="InterPro" id="IPR013783">
    <property type="entry name" value="Ig-like_fold"/>
</dbReference>
<evidence type="ECO:0000313" key="4">
    <source>
        <dbReference type="Proteomes" id="UP000198384"/>
    </source>
</evidence>
<name>A0A238XIK1_9FLAO</name>
<organism evidence="3 4">
    <name type="scientific">Lutibacter agarilyticus</name>
    <dbReference type="NCBI Taxonomy" id="1109740"/>
    <lineage>
        <taxon>Bacteria</taxon>
        <taxon>Pseudomonadati</taxon>
        <taxon>Bacteroidota</taxon>
        <taxon>Flavobacteriia</taxon>
        <taxon>Flavobacteriales</taxon>
        <taxon>Flavobacteriaceae</taxon>
        <taxon>Lutibacter</taxon>
    </lineage>
</organism>
<dbReference type="NCBIfam" id="TIGR04131">
    <property type="entry name" value="Bac_Flav_CTERM"/>
    <property type="match status" value="1"/>
</dbReference>